<dbReference type="Proteomes" id="UP001141434">
    <property type="component" value="Unassembled WGS sequence"/>
</dbReference>
<dbReference type="EMBL" id="JAPMSZ010000010">
    <property type="protein sequence ID" value="KAJ5086927.1"/>
    <property type="molecule type" value="Genomic_DNA"/>
</dbReference>
<accession>A0A9W9JZU7</accession>
<name>A0A9W9JZU7_9EURO</name>
<reference evidence="1" key="2">
    <citation type="journal article" date="2023" name="IMA Fungus">
        <title>Comparative genomic study of the Penicillium genus elucidates a diverse pangenome and 15 lateral gene transfer events.</title>
        <authorList>
            <person name="Petersen C."/>
            <person name="Sorensen T."/>
            <person name="Nielsen M.R."/>
            <person name="Sondergaard T.E."/>
            <person name="Sorensen J.L."/>
            <person name="Fitzpatrick D.A."/>
            <person name="Frisvad J.C."/>
            <person name="Nielsen K.L."/>
        </authorList>
    </citation>
    <scope>NUCLEOTIDE SEQUENCE</scope>
    <source>
        <strain evidence="1">IBT 34128</strain>
    </source>
</reference>
<dbReference type="GeneID" id="81397928"/>
<evidence type="ECO:0000313" key="2">
    <source>
        <dbReference type="Proteomes" id="UP001141434"/>
    </source>
</evidence>
<dbReference type="AlphaFoldDB" id="A0A9W9JZU7"/>
<sequence>MDAEIRCHRRKAIMHLCKELKSPLDTGLLKFVPSFFQPAEKSILEKYPISQEACERQGYDSENDIGYVVIYELPQLNPDPDWDQCLKDTLKSLMEDPGPISRRGRAI</sequence>
<proteinExistence type="predicted"/>
<organism evidence="1 2">
    <name type="scientific">Penicillium alfredii</name>
    <dbReference type="NCBI Taxonomy" id="1506179"/>
    <lineage>
        <taxon>Eukaryota</taxon>
        <taxon>Fungi</taxon>
        <taxon>Dikarya</taxon>
        <taxon>Ascomycota</taxon>
        <taxon>Pezizomycotina</taxon>
        <taxon>Eurotiomycetes</taxon>
        <taxon>Eurotiomycetidae</taxon>
        <taxon>Eurotiales</taxon>
        <taxon>Aspergillaceae</taxon>
        <taxon>Penicillium</taxon>
    </lineage>
</organism>
<reference evidence="1" key="1">
    <citation type="submission" date="2022-11" db="EMBL/GenBank/DDBJ databases">
        <authorList>
            <person name="Petersen C."/>
        </authorList>
    </citation>
    <scope>NUCLEOTIDE SEQUENCE</scope>
    <source>
        <strain evidence="1">IBT 34128</strain>
    </source>
</reference>
<protein>
    <submittedName>
        <fullName evidence="1">Uncharacterized protein</fullName>
    </submittedName>
</protein>
<evidence type="ECO:0000313" key="1">
    <source>
        <dbReference type="EMBL" id="KAJ5086927.1"/>
    </source>
</evidence>
<gene>
    <name evidence="1" type="ORF">NUU61_008234</name>
</gene>
<dbReference type="RefSeq" id="XP_056509052.1">
    <property type="nucleotide sequence ID" value="XM_056658759.1"/>
</dbReference>
<comment type="caution">
    <text evidence="1">The sequence shown here is derived from an EMBL/GenBank/DDBJ whole genome shotgun (WGS) entry which is preliminary data.</text>
</comment>
<keyword evidence="2" id="KW-1185">Reference proteome</keyword>